<comment type="caution">
    <text evidence="2">The sequence shown here is derived from an EMBL/GenBank/DDBJ whole genome shotgun (WGS) entry which is preliminary data.</text>
</comment>
<evidence type="ECO:0000313" key="2">
    <source>
        <dbReference type="EMBL" id="KAJ8050314.1"/>
    </source>
</evidence>
<feature type="region of interest" description="Disordered" evidence="1">
    <location>
        <begin position="116"/>
        <end position="141"/>
    </location>
</feature>
<evidence type="ECO:0008006" key="4">
    <source>
        <dbReference type="Google" id="ProtNLM"/>
    </source>
</evidence>
<evidence type="ECO:0000313" key="3">
    <source>
        <dbReference type="Proteomes" id="UP001152320"/>
    </source>
</evidence>
<protein>
    <recommendedName>
        <fullName evidence="4">Helitron helicase-like domain-containing protein</fullName>
    </recommendedName>
</protein>
<dbReference type="EMBL" id="JAIZAY010000001">
    <property type="protein sequence ID" value="KAJ8050314.1"/>
    <property type="molecule type" value="Genomic_DNA"/>
</dbReference>
<reference evidence="2" key="1">
    <citation type="submission" date="2021-10" db="EMBL/GenBank/DDBJ databases">
        <title>Tropical sea cucumber genome reveals ecological adaptation and Cuvierian tubules defense mechanism.</title>
        <authorList>
            <person name="Chen T."/>
        </authorList>
    </citation>
    <scope>NUCLEOTIDE SEQUENCE</scope>
    <source>
        <strain evidence="2">Nanhai2018</strain>
        <tissue evidence="2">Muscle</tissue>
    </source>
</reference>
<name>A0A9Q1CTN6_HOLLE</name>
<evidence type="ECO:0000256" key="1">
    <source>
        <dbReference type="SAM" id="MobiDB-lite"/>
    </source>
</evidence>
<dbReference type="Proteomes" id="UP001152320">
    <property type="component" value="Chromosome 1"/>
</dbReference>
<accession>A0A9Q1CTN6</accession>
<keyword evidence="3" id="KW-1185">Reference proteome</keyword>
<feature type="compositionally biased region" description="Basic and acidic residues" evidence="1">
    <location>
        <begin position="116"/>
        <end position="126"/>
    </location>
</feature>
<organism evidence="2 3">
    <name type="scientific">Holothuria leucospilota</name>
    <name type="common">Black long sea cucumber</name>
    <name type="synonym">Mertensiothuria leucospilota</name>
    <dbReference type="NCBI Taxonomy" id="206669"/>
    <lineage>
        <taxon>Eukaryota</taxon>
        <taxon>Metazoa</taxon>
        <taxon>Echinodermata</taxon>
        <taxon>Eleutherozoa</taxon>
        <taxon>Echinozoa</taxon>
        <taxon>Holothuroidea</taxon>
        <taxon>Aspidochirotacea</taxon>
        <taxon>Aspidochirotida</taxon>
        <taxon>Holothuriidae</taxon>
        <taxon>Holothuria</taxon>
    </lineage>
</organism>
<sequence>MFERRMQNFLHNVIFSLQNPIGEVVDYFYRIEFLQGGWPHLHCLFWVKNAPRYSTETDDTLVIDFICKYVSCSIPSEDVQTHSKNHSKSCKKTHKTCRFNFPKPPSQQPFIATPVEHVDSSDKSQEAENSEGSGTSLDQDKKREKEMIAKICDVLQHNDISTMEEFFLV</sequence>
<dbReference type="AlphaFoldDB" id="A0A9Q1CTN6"/>
<proteinExistence type="predicted"/>
<gene>
    <name evidence="2" type="ORF">HOLleu_03468</name>
</gene>
<dbReference type="OrthoDB" id="10064798at2759"/>